<dbReference type="Proteomes" id="UP001403385">
    <property type="component" value="Unassembled WGS sequence"/>
</dbReference>
<dbReference type="EC" id="3.4.21.-" evidence="7"/>
<keyword evidence="14" id="KW-1185">Reference proteome</keyword>
<sequence length="1056" mass="121234">MLNKLPFFLSILLLPLLVVAQSKQVVFTLDPALTPDAQTIIFSYEGDLWKVPVNGGEATRLTAMEGEETRPNVSPDGKWLAFTGTQFGNKDVYIMPLEGGEIRQLTYHEAADEVDSWTWDSQHIYFSSSRYNQTSGYKVNLEGGTPLRLFNHYFNFVQNVVESPITGEIFFNESWESKIFAHRKRYKGDFNPDIKSYHPNSKEFKKYTDYRGKDFAATLDKQGNLYFISDEVNGEYNLYTFSGNTKKALTKFPTSIMWPKVSANGEKVVFRKDYQIYVYDVATGKTSSPTIRIFKNVVLGKEQDYKVAGNIRTFDVSSDKKKIAFVSRGRLFVSDIKGKFVKQLTTSAEEAVREVKWLNDNKTLLYSQTDGGYYNWFTIAADGSKPEKQITKETQNNRLISFNSDKTQGVYLSGRNEVRLLDLTSMKSTTLVKDELWGFYNTYPLFSPDDRYVVYNAKRHFENDIFVVKLEDKKVINLTHTKVSENTPFWSPDGKYLYFSSDRQNPSYPYGTRNSNIYKMALDKFEAPFKSDKFEELFKEEEKKEGEKAEEKNSKKQSAAEKEEGKNQVAVSINLDGLMERLEQIGPDFGQQDSPFVIQKSGKTMVFYLTNHDEGNTYLWKTTLEDFESPKSEKVGKSKIRGYELVSAGDKYYLLTGGNIHSFSPESGKLDKIEIQHTFRKRLSQEFGQLYYEAWAGVETNFYDEQFHGQDWQKLRDQYAAYLPHLSSREHLRMIFNDMLGELNTSHMGFYSSGKEEKLYFGSRSIATGVLFDENDPYVVKRIVKNSPADVTGKDIQPGDRLVAIDGVPVNPARNREMYLSHPSLDPEITFTFERNGVRKEVKLHTTTYYSIKSLLYDEWQDTNQAYVDEKSGNQVAYVHMKNMGQDELEKFMHDMVAEGGYKNGLILDLRFNTGGNVHDDVLRFLSQKPYLQWKYREGKMTQQSNFGPSAKPIVLLINEQSLSDAEMTAAGFKELGLGSIVGTETYRWIIFTSGQSLVDGSFYRLPSWGCYTLDGKDLEVEGVKPDIYVGESFKDRMDHRQPQLDKAIEVIMDKI</sequence>
<dbReference type="Pfam" id="PF26550">
    <property type="entry name" value="Tricorn_2nd"/>
    <property type="match status" value="1"/>
</dbReference>
<evidence type="ECO:0000256" key="10">
    <source>
        <dbReference type="SAM" id="MobiDB-lite"/>
    </source>
</evidence>
<proteinExistence type="inferred from homology"/>
<evidence type="ECO:0000256" key="8">
    <source>
        <dbReference type="PIRSR" id="PIRSR036421-1"/>
    </source>
</evidence>
<keyword evidence="6 7" id="KW-0720">Serine protease</keyword>
<keyword evidence="4 7" id="KW-0645">Protease</keyword>
<keyword evidence="3 7" id="KW-0963">Cytoplasm</keyword>
<dbReference type="InterPro" id="IPR001478">
    <property type="entry name" value="PDZ"/>
</dbReference>
<keyword evidence="11" id="KW-0732">Signal</keyword>
<dbReference type="SUPFAM" id="SSF69304">
    <property type="entry name" value="Tricorn protease N-terminal domain"/>
    <property type="match status" value="1"/>
</dbReference>
<evidence type="ECO:0000256" key="4">
    <source>
        <dbReference type="ARBA" id="ARBA00022670"/>
    </source>
</evidence>
<dbReference type="PANTHER" id="PTHR43253">
    <property type="entry name" value="TRICORN PROTEASE HOMOLOG 2-RELATED"/>
    <property type="match status" value="1"/>
</dbReference>
<accession>A0AAW9S0A2</accession>
<evidence type="ECO:0000256" key="6">
    <source>
        <dbReference type="ARBA" id="ARBA00022825"/>
    </source>
</evidence>
<feature type="active site" description="Charge relay system" evidence="8">
    <location>
        <position position="747"/>
    </location>
</feature>
<reference evidence="13 14" key="1">
    <citation type="submission" date="2024-04" db="EMBL/GenBank/DDBJ databases">
        <title>Novel genus in family Flammeovirgaceae.</title>
        <authorList>
            <person name="Nguyen T.H."/>
            <person name="Vuong T.Q."/>
            <person name="Le H."/>
            <person name="Kim S.-G."/>
        </authorList>
    </citation>
    <scope>NUCLEOTIDE SEQUENCE [LARGE SCALE GENOMIC DNA]</scope>
    <source>
        <strain evidence="13 14">JCM 23209</strain>
    </source>
</reference>
<protein>
    <recommendedName>
        <fullName evidence="7">Tricorn protease homolog</fullName>
        <ecNumber evidence="7">3.4.21.-</ecNumber>
    </recommendedName>
</protein>
<dbReference type="Pfam" id="PF26549">
    <property type="entry name" value="Tricorn_N"/>
    <property type="match status" value="1"/>
</dbReference>
<feature type="signal peptide" evidence="11">
    <location>
        <begin position="1"/>
        <end position="20"/>
    </location>
</feature>
<dbReference type="CDD" id="cd07562">
    <property type="entry name" value="Peptidase_S41_TRI"/>
    <property type="match status" value="1"/>
</dbReference>
<dbReference type="InterPro" id="IPR029045">
    <property type="entry name" value="ClpP/crotonase-like_dom_sf"/>
</dbReference>
<dbReference type="SUPFAM" id="SSF52096">
    <property type="entry name" value="ClpP/crotonase"/>
    <property type="match status" value="1"/>
</dbReference>
<evidence type="ECO:0000256" key="5">
    <source>
        <dbReference type="ARBA" id="ARBA00022801"/>
    </source>
</evidence>
<organism evidence="13 14">
    <name type="scientific">Rapidithrix thailandica</name>
    <dbReference type="NCBI Taxonomy" id="413964"/>
    <lineage>
        <taxon>Bacteria</taxon>
        <taxon>Pseudomonadati</taxon>
        <taxon>Bacteroidota</taxon>
        <taxon>Cytophagia</taxon>
        <taxon>Cytophagales</taxon>
        <taxon>Flammeovirgaceae</taxon>
        <taxon>Rapidithrix</taxon>
    </lineage>
</organism>
<dbReference type="InterPro" id="IPR036034">
    <property type="entry name" value="PDZ_sf"/>
</dbReference>
<dbReference type="PANTHER" id="PTHR43253:SF1">
    <property type="entry name" value="TRICORN PROTEASE HOMOLOG 2-RELATED"/>
    <property type="match status" value="1"/>
</dbReference>
<feature type="domain" description="PDZ" evidence="12">
    <location>
        <begin position="756"/>
        <end position="837"/>
    </location>
</feature>
<dbReference type="SUPFAM" id="SSF82171">
    <property type="entry name" value="DPP6 N-terminal domain-like"/>
    <property type="match status" value="1"/>
</dbReference>
<dbReference type="Gene3D" id="2.130.10.10">
    <property type="entry name" value="YVTN repeat-like/Quinoprotein amine dehydrogenase"/>
    <property type="match status" value="1"/>
</dbReference>
<dbReference type="AlphaFoldDB" id="A0AAW9S0A2"/>
<dbReference type="RefSeq" id="WP_346820023.1">
    <property type="nucleotide sequence ID" value="NZ_JBDKWZ010000002.1"/>
</dbReference>
<evidence type="ECO:0000313" key="13">
    <source>
        <dbReference type="EMBL" id="MEN7547238.1"/>
    </source>
</evidence>
<evidence type="ECO:0000256" key="9">
    <source>
        <dbReference type="PIRSR" id="PIRSR036421-3"/>
    </source>
</evidence>
<comment type="caution">
    <text evidence="13">The sequence shown here is derived from an EMBL/GenBank/DDBJ whole genome shotgun (WGS) entry which is preliminary data.</text>
</comment>
<comment type="function">
    <text evidence="7">Degrades oligopeptides.</text>
</comment>
<dbReference type="InterPro" id="IPR015943">
    <property type="entry name" value="WD40/YVTN_repeat-like_dom_sf"/>
</dbReference>
<dbReference type="Pfam" id="PF14684">
    <property type="entry name" value="Tricorn_C1"/>
    <property type="match status" value="1"/>
</dbReference>
<feature type="region of interest" description="Disordered" evidence="10">
    <location>
        <begin position="541"/>
        <end position="567"/>
    </location>
</feature>
<keyword evidence="5 7" id="KW-0378">Hydrolase</keyword>
<dbReference type="PROSITE" id="PS50106">
    <property type="entry name" value="PDZ"/>
    <property type="match status" value="1"/>
</dbReference>
<dbReference type="InterPro" id="IPR028204">
    <property type="entry name" value="Tricorn_C1"/>
</dbReference>
<dbReference type="EMBL" id="JBDKWZ010000002">
    <property type="protein sequence ID" value="MEN7547238.1"/>
    <property type="molecule type" value="Genomic_DNA"/>
</dbReference>
<dbReference type="InterPro" id="IPR012393">
    <property type="entry name" value="Tricorn_protease"/>
</dbReference>
<feature type="chain" id="PRO_5043679074" description="Tricorn protease homolog" evidence="11">
    <location>
        <begin position="21"/>
        <end position="1056"/>
    </location>
</feature>
<evidence type="ECO:0000256" key="11">
    <source>
        <dbReference type="SAM" id="SignalP"/>
    </source>
</evidence>
<evidence type="ECO:0000256" key="2">
    <source>
        <dbReference type="ARBA" id="ARBA00008524"/>
    </source>
</evidence>
<comment type="subcellular location">
    <subcellularLocation>
        <location evidence="1 7">Cytoplasm</location>
    </subcellularLocation>
</comment>
<dbReference type="Pfam" id="PF13180">
    <property type="entry name" value="PDZ_2"/>
    <property type="match status" value="1"/>
</dbReference>
<gene>
    <name evidence="13" type="ORF">AAG747_04920</name>
</gene>
<dbReference type="InterPro" id="IPR005151">
    <property type="entry name" value="Tail-specific_protease"/>
</dbReference>
<dbReference type="GO" id="GO:0005737">
    <property type="term" value="C:cytoplasm"/>
    <property type="evidence" value="ECO:0007669"/>
    <property type="project" value="UniProtKB-SubCell"/>
</dbReference>
<dbReference type="Pfam" id="PF03572">
    <property type="entry name" value="Peptidase_S41"/>
    <property type="match status" value="1"/>
</dbReference>
<name>A0AAW9S0A2_9BACT</name>
<comment type="similarity">
    <text evidence="2 7">Belongs to the peptidase S41B family.</text>
</comment>
<evidence type="ECO:0000259" key="12">
    <source>
        <dbReference type="PROSITE" id="PS50106"/>
    </source>
</evidence>
<dbReference type="GO" id="GO:0008236">
    <property type="term" value="F:serine-type peptidase activity"/>
    <property type="evidence" value="ECO:0007669"/>
    <property type="project" value="UniProtKB-UniRule"/>
</dbReference>
<dbReference type="Gene3D" id="3.30.750.44">
    <property type="match status" value="1"/>
</dbReference>
<dbReference type="Gene3D" id="2.30.42.10">
    <property type="match status" value="1"/>
</dbReference>
<evidence type="ECO:0000256" key="3">
    <source>
        <dbReference type="ARBA" id="ARBA00022490"/>
    </source>
</evidence>
<feature type="site" description="Transition state stabilizer; via amide nitrogen" evidence="9">
    <location>
        <position position="965"/>
    </location>
</feature>
<evidence type="ECO:0000256" key="1">
    <source>
        <dbReference type="ARBA" id="ARBA00004496"/>
    </source>
</evidence>
<dbReference type="Gene3D" id="3.90.226.10">
    <property type="entry name" value="2-enoyl-CoA Hydratase, Chain A, domain 1"/>
    <property type="match status" value="1"/>
</dbReference>
<dbReference type="SMART" id="SM00245">
    <property type="entry name" value="TSPc"/>
    <property type="match status" value="1"/>
</dbReference>
<dbReference type="SMART" id="SM00228">
    <property type="entry name" value="PDZ"/>
    <property type="match status" value="1"/>
</dbReference>
<dbReference type="Gene3D" id="2.120.10.60">
    <property type="entry name" value="Tricorn protease N-terminal domain"/>
    <property type="match status" value="1"/>
</dbReference>
<evidence type="ECO:0000256" key="7">
    <source>
        <dbReference type="PIRNR" id="PIRNR036421"/>
    </source>
</evidence>
<dbReference type="SUPFAM" id="SSF50156">
    <property type="entry name" value="PDZ domain-like"/>
    <property type="match status" value="1"/>
</dbReference>
<feature type="active site" description="Charge relay system" evidence="8">
    <location>
        <position position="1020"/>
    </location>
</feature>
<dbReference type="GO" id="GO:0006508">
    <property type="term" value="P:proteolysis"/>
    <property type="evidence" value="ECO:0007669"/>
    <property type="project" value="UniProtKB-UniRule"/>
</dbReference>
<feature type="compositionally biased region" description="Basic and acidic residues" evidence="10">
    <location>
        <begin position="541"/>
        <end position="566"/>
    </location>
</feature>
<feature type="active site" description="Nucleophile" evidence="8">
    <location>
        <position position="964"/>
    </location>
</feature>
<dbReference type="PIRSF" id="PIRSF036421">
    <property type="entry name" value="Tricorn_protease"/>
    <property type="match status" value="1"/>
</dbReference>
<evidence type="ECO:0000313" key="14">
    <source>
        <dbReference type="Proteomes" id="UP001403385"/>
    </source>
</evidence>